<keyword evidence="1" id="KW-0175">Coiled coil</keyword>
<dbReference type="SUPFAM" id="SSF57997">
    <property type="entry name" value="Tropomyosin"/>
    <property type="match status" value="1"/>
</dbReference>
<evidence type="ECO:0008006" key="4">
    <source>
        <dbReference type="Google" id="ProtNLM"/>
    </source>
</evidence>
<organism evidence="2 3">
    <name type="scientific">Geobacillus subterraneus</name>
    <dbReference type="NCBI Taxonomy" id="129338"/>
    <lineage>
        <taxon>Bacteria</taxon>
        <taxon>Bacillati</taxon>
        <taxon>Bacillota</taxon>
        <taxon>Bacilli</taxon>
        <taxon>Bacillales</taxon>
        <taxon>Anoxybacillaceae</taxon>
        <taxon>Geobacillus</taxon>
    </lineage>
</organism>
<gene>
    <name evidence="2" type="ORF">GS3922_14165</name>
</gene>
<feature type="coiled-coil region" evidence="1">
    <location>
        <begin position="19"/>
        <end position="95"/>
    </location>
</feature>
<keyword evidence="3" id="KW-1185">Reference proteome</keyword>
<dbReference type="RefSeq" id="WP_063166871.1">
    <property type="nucleotide sequence ID" value="NZ_CP014342.1"/>
</dbReference>
<reference evidence="2 3" key="1">
    <citation type="submission" date="2016-02" db="EMBL/GenBank/DDBJ databases">
        <title>Complete genome sequence of Geobacillus subterraneus KCTC 3922T.</title>
        <authorList>
            <person name="Lee D.-W."/>
            <person name="Lee Y.-J."/>
            <person name="Lee S.-J."/>
            <person name="Park G.-S."/>
            <person name="Lee S.-J."/>
            <person name="Shin J.-H."/>
        </authorList>
    </citation>
    <scope>NUCLEOTIDE SEQUENCE [LARGE SCALE GENOMIC DNA]</scope>
    <source>
        <strain evidence="2 3">KCTC 3922</strain>
    </source>
</reference>
<dbReference type="EMBL" id="CP014342">
    <property type="protein sequence ID" value="AMX84701.1"/>
    <property type="molecule type" value="Genomic_DNA"/>
</dbReference>
<evidence type="ECO:0000313" key="3">
    <source>
        <dbReference type="Proteomes" id="UP000076226"/>
    </source>
</evidence>
<dbReference type="Gene3D" id="1.20.5.340">
    <property type="match status" value="2"/>
</dbReference>
<dbReference type="GeneID" id="32409587"/>
<accession>A0ABM6AE93</accession>
<proteinExistence type="predicted"/>
<protein>
    <recommendedName>
        <fullName evidence="4">Coiled-coil protein</fullName>
    </recommendedName>
</protein>
<name>A0ABM6AE93_9BACL</name>
<dbReference type="Proteomes" id="UP000076226">
    <property type="component" value="Chromosome"/>
</dbReference>
<sequence>MEALLRKILHEVKATRTAAESLKRRVGALEGQVAQLNERTSALETQVAQLNERTSALETQVAQLNERTTALETQVAQLNERASALEQQFAQLKERTTTPEQRIDLLYKRTAETKAVAEALRHGQEGLTANYEAMANDLHQMKGDLTHVTSIREDKVLPALAEHEAGLHVLNARVFKTESILHHLVHA</sequence>
<evidence type="ECO:0000313" key="2">
    <source>
        <dbReference type="EMBL" id="AMX84701.1"/>
    </source>
</evidence>
<evidence type="ECO:0000256" key="1">
    <source>
        <dbReference type="SAM" id="Coils"/>
    </source>
</evidence>